<accession>A0A4U1IYM5</accession>
<feature type="chain" id="PRO_5020348184" description="Kelch-like protein" evidence="3">
    <location>
        <begin position="24"/>
        <end position="842"/>
    </location>
</feature>
<dbReference type="Gene3D" id="2.130.10.80">
    <property type="entry name" value="Galactose oxidase/kelch, beta-propeller"/>
    <property type="match status" value="2"/>
</dbReference>
<keyword evidence="2" id="KW-0677">Repeat</keyword>
<name>A0A4U1IYM5_9BACT</name>
<dbReference type="PANTHER" id="PTHR24412">
    <property type="entry name" value="KELCH PROTEIN"/>
    <property type="match status" value="1"/>
</dbReference>
<dbReference type="PANTHER" id="PTHR24412:SF489">
    <property type="entry name" value="RING FINGER DOMAIN AND KELCH REPEAT-CONTAINING PROTEIN DDB_G0271372"/>
    <property type="match status" value="1"/>
</dbReference>
<evidence type="ECO:0000256" key="2">
    <source>
        <dbReference type="ARBA" id="ARBA00022737"/>
    </source>
</evidence>
<dbReference type="Pfam" id="PF24681">
    <property type="entry name" value="Kelch_KLHDC2_KLHL20_DRC7"/>
    <property type="match status" value="1"/>
</dbReference>
<dbReference type="SMART" id="SM00612">
    <property type="entry name" value="Kelch"/>
    <property type="match status" value="6"/>
</dbReference>
<dbReference type="OrthoDB" id="5493115at2"/>
<protein>
    <recommendedName>
        <fullName evidence="6">Kelch-like protein</fullName>
    </recommendedName>
</protein>
<keyword evidence="5" id="KW-1185">Reference proteome</keyword>
<dbReference type="InterPro" id="IPR037293">
    <property type="entry name" value="Gal_Oxidase_central_sf"/>
</dbReference>
<dbReference type="SUPFAM" id="SSF50965">
    <property type="entry name" value="Galactose oxidase, central domain"/>
    <property type="match status" value="2"/>
</dbReference>
<evidence type="ECO:0000313" key="4">
    <source>
        <dbReference type="EMBL" id="TKC99695.1"/>
    </source>
</evidence>
<evidence type="ECO:0000313" key="5">
    <source>
        <dbReference type="Proteomes" id="UP000309215"/>
    </source>
</evidence>
<dbReference type="Proteomes" id="UP000309215">
    <property type="component" value="Unassembled WGS sequence"/>
</dbReference>
<organism evidence="4 5">
    <name type="scientific">Polyangium fumosum</name>
    <dbReference type="NCBI Taxonomy" id="889272"/>
    <lineage>
        <taxon>Bacteria</taxon>
        <taxon>Pseudomonadati</taxon>
        <taxon>Myxococcota</taxon>
        <taxon>Polyangia</taxon>
        <taxon>Polyangiales</taxon>
        <taxon>Polyangiaceae</taxon>
        <taxon>Polyangium</taxon>
    </lineage>
</organism>
<sequence>MGTKWRTAWTFSLAAGLCGGCSAGGDAPSAGDALAAQTAAPSSDARVAVEIAEAIRLHLAHDAYPLGARTSPGPRADVRLPSHASGAFRVADPASGLAVEVALAGAREVAGEAGAGIVVYPAGYRGVADIVHHPTESGTEDYVFFRNALPDVPELRYTITLGENVAGLRLVGKTLELLDAGGAPRLRMAPPWAKDADGKTVWLHVAVEGCKISTDPRWPMDRPVVDPGGRQCEVRLSWEGTAVRAPLLVDPAWTLTDAMGQKRYRHTANLLPDGRVLVAGGDKGGETPLEHAEVFDPALKMWITTAPMVQNRLGHTATTLKDGRVLVLGGKATVQGALTVTNSAEIFTPQNSPNMAGAWSPAKAMNFPRALHTATLLSDGRVLVTGGKTSMLVNTTEIYDPQTNTWEPGGDLHQARYNHTATLLDEDRILVAGGESVGPTQTAEIWEPGPKTWKSTPPMNRLRSGHTAMRLPSGRVAVAGGSQIAAQSVEVFDPGSEEWTAGLNMTRPRKDHTASVMAGGRILVTGGGFEDVPYTTEIFDHATQSWSAAASMEKPRSLHTATTLLNGRVLVAGGTGAAGVLVDAEIYTPLGAPCDLKTPCDDSFCVDGVCCNAPCDGQCEACDGPRLGICSPVEGKPHGARPACNGTSEACATCDGVNAQQCSYPSGNGCDKKCNTSTLTVYACDGTGNCVESFSNNCAPYNCDAVDLSCETDCTSNTSCALGSTCNTEMKACVSLPTKCLDDEILELPDSTKQSCAPYACRNGACLATCASVDDCSGDDVICDEKTSNCMKWTAFEDAQSGAFSGSCTTASPGAPAPPRAAWLLALAAASLLAARRPRPRA</sequence>
<reference evidence="4 5" key="1">
    <citation type="submission" date="2019-04" db="EMBL/GenBank/DDBJ databases">
        <authorList>
            <person name="Li Y."/>
            <person name="Wang J."/>
        </authorList>
    </citation>
    <scope>NUCLEOTIDE SEQUENCE [LARGE SCALE GENOMIC DNA]</scope>
    <source>
        <strain evidence="4 5">DSM 14668</strain>
    </source>
</reference>
<gene>
    <name evidence="4" type="ORF">E8A74_37070</name>
</gene>
<keyword evidence="1" id="KW-0880">Kelch repeat</keyword>
<dbReference type="EMBL" id="SSMQ01000054">
    <property type="protein sequence ID" value="TKC99695.1"/>
    <property type="molecule type" value="Genomic_DNA"/>
</dbReference>
<feature type="signal peptide" evidence="3">
    <location>
        <begin position="1"/>
        <end position="23"/>
    </location>
</feature>
<dbReference type="InterPro" id="IPR015915">
    <property type="entry name" value="Kelch-typ_b-propeller"/>
</dbReference>
<evidence type="ECO:0008006" key="6">
    <source>
        <dbReference type="Google" id="ProtNLM"/>
    </source>
</evidence>
<dbReference type="InterPro" id="IPR011043">
    <property type="entry name" value="Gal_Oxase/kelch_b-propeller"/>
</dbReference>
<comment type="caution">
    <text evidence="4">The sequence shown here is derived from an EMBL/GenBank/DDBJ whole genome shotgun (WGS) entry which is preliminary data.</text>
</comment>
<dbReference type="Gene3D" id="2.120.10.80">
    <property type="entry name" value="Kelch-type beta propeller"/>
    <property type="match status" value="1"/>
</dbReference>
<evidence type="ECO:0000256" key="1">
    <source>
        <dbReference type="ARBA" id="ARBA00022441"/>
    </source>
</evidence>
<dbReference type="RefSeq" id="WP_136933825.1">
    <property type="nucleotide sequence ID" value="NZ_SSMQ01000054.1"/>
</dbReference>
<keyword evidence="3" id="KW-0732">Signal</keyword>
<dbReference type="AlphaFoldDB" id="A0A4U1IYM5"/>
<evidence type="ECO:0000256" key="3">
    <source>
        <dbReference type="SAM" id="SignalP"/>
    </source>
</evidence>
<dbReference type="InterPro" id="IPR006652">
    <property type="entry name" value="Kelch_1"/>
</dbReference>
<proteinExistence type="predicted"/>